<reference evidence="1" key="2">
    <citation type="journal article" date="2015" name="Fish Shellfish Immunol.">
        <title>Early steps in the European eel (Anguilla anguilla)-Vibrio vulnificus interaction in the gills: Role of the RtxA13 toxin.</title>
        <authorList>
            <person name="Callol A."/>
            <person name="Pajuelo D."/>
            <person name="Ebbesson L."/>
            <person name="Teles M."/>
            <person name="MacKenzie S."/>
            <person name="Amaro C."/>
        </authorList>
    </citation>
    <scope>NUCLEOTIDE SEQUENCE</scope>
</reference>
<accession>A0A0E9TT67</accession>
<proteinExistence type="predicted"/>
<reference evidence="1" key="1">
    <citation type="submission" date="2014-11" db="EMBL/GenBank/DDBJ databases">
        <authorList>
            <person name="Amaro Gonzalez C."/>
        </authorList>
    </citation>
    <scope>NUCLEOTIDE SEQUENCE</scope>
</reference>
<name>A0A0E9TT67_ANGAN</name>
<evidence type="ECO:0000313" key="1">
    <source>
        <dbReference type="EMBL" id="JAH56879.1"/>
    </source>
</evidence>
<sequence length="9" mass="1124">MHSRFSCWA</sequence>
<protein>
    <submittedName>
        <fullName evidence="1">Uncharacterized protein</fullName>
    </submittedName>
</protein>
<organism evidence="1">
    <name type="scientific">Anguilla anguilla</name>
    <name type="common">European freshwater eel</name>
    <name type="synonym">Muraena anguilla</name>
    <dbReference type="NCBI Taxonomy" id="7936"/>
    <lineage>
        <taxon>Eukaryota</taxon>
        <taxon>Metazoa</taxon>
        <taxon>Chordata</taxon>
        <taxon>Craniata</taxon>
        <taxon>Vertebrata</taxon>
        <taxon>Euteleostomi</taxon>
        <taxon>Actinopterygii</taxon>
        <taxon>Neopterygii</taxon>
        <taxon>Teleostei</taxon>
        <taxon>Anguilliformes</taxon>
        <taxon>Anguillidae</taxon>
        <taxon>Anguilla</taxon>
    </lineage>
</organism>
<dbReference type="EMBL" id="GBXM01051698">
    <property type="protein sequence ID" value="JAH56879.1"/>
    <property type="molecule type" value="Transcribed_RNA"/>
</dbReference>